<dbReference type="AlphaFoldDB" id="A0A8S4RTW5"/>
<reference evidence="2" key="1">
    <citation type="submission" date="2022-03" db="EMBL/GenBank/DDBJ databases">
        <authorList>
            <person name="Lindestad O."/>
        </authorList>
    </citation>
    <scope>NUCLEOTIDE SEQUENCE</scope>
</reference>
<evidence type="ECO:0000256" key="1">
    <source>
        <dbReference type="SAM" id="MobiDB-lite"/>
    </source>
</evidence>
<organism evidence="2 3">
    <name type="scientific">Pararge aegeria aegeria</name>
    <dbReference type="NCBI Taxonomy" id="348720"/>
    <lineage>
        <taxon>Eukaryota</taxon>
        <taxon>Metazoa</taxon>
        <taxon>Ecdysozoa</taxon>
        <taxon>Arthropoda</taxon>
        <taxon>Hexapoda</taxon>
        <taxon>Insecta</taxon>
        <taxon>Pterygota</taxon>
        <taxon>Neoptera</taxon>
        <taxon>Endopterygota</taxon>
        <taxon>Lepidoptera</taxon>
        <taxon>Glossata</taxon>
        <taxon>Ditrysia</taxon>
        <taxon>Papilionoidea</taxon>
        <taxon>Nymphalidae</taxon>
        <taxon>Satyrinae</taxon>
        <taxon>Satyrini</taxon>
        <taxon>Parargina</taxon>
        <taxon>Pararge</taxon>
    </lineage>
</organism>
<protein>
    <submittedName>
        <fullName evidence="2">Jg4117 protein</fullName>
    </submittedName>
</protein>
<feature type="region of interest" description="Disordered" evidence="1">
    <location>
        <begin position="100"/>
        <end position="132"/>
    </location>
</feature>
<gene>
    <name evidence="2" type="primary">jg4117</name>
    <name evidence="2" type="ORF">PAEG_LOCUS17517</name>
</gene>
<comment type="caution">
    <text evidence="2">The sequence shown here is derived from an EMBL/GenBank/DDBJ whole genome shotgun (WGS) entry which is preliminary data.</text>
</comment>
<dbReference type="Proteomes" id="UP000838756">
    <property type="component" value="Unassembled WGS sequence"/>
</dbReference>
<name>A0A8S4RTW5_9NEOP</name>
<sequence length="164" mass="18716">MQCRFSAEISIAEELLYYLNLHSSNSTTYEGCRPLLLIEVMLDAPAVLTRVRELPRLARAAKTKIPAQLRVQYNILYSGMNFPEGCTLVTTEAFHQTRPEKIPKKNPNSHPPGIESCRDLPFTRSQSLPPHQEGRRRLMGIKKNTMLCMAAEINKIETDRNGYR</sequence>
<accession>A0A8S4RTW5</accession>
<evidence type="ECO:0000313" key="3">
    <source>
        <dbReference type="Proteomes" id="UP000838756"/>
    </source>
</evidence>
<keyword evidence="3" id="KW-1185">Reference proteome</keyword>
<evidence type="ECO:0000313" key="2">
    <source>
        <dbReference type="EMBL" id="CAH2241048.1"/>
    </source>
</evidence>
<proteinExistence type="predicted"/>
<dbReference type="EMBL" id="CAKXAJ010025562">
    <property type="protein sequence ID" value="CAH2241048.1"/>
    <property type="molecule type" value="Genomic_DNA"/>
</dbReference>